<protein>
    <submittedName>
        <fullName evidence="2">Uncharacterized protein</fullName>
    </submittedName>
</protein>
<sequence>MWPPNASKGFDSNTQDGYENRSAPHCDNFRWKWWKEWRHPLLLLYVLYLYPPPVPPNSSRGVQIGRGDFGWRLSEYAAQLRIILLQRYWFILRQFSHNSLVVFHDDRNSASLLPHLRELLPSRPFFIICK</sequence>
<gene>
    <name evidence="2" type="ORF">TMSB3V08_LOCUS7603</name>
</gene>
<accession>A0A7R9EBW9</accession>
<name>A0A7R9EBW9_9NEOP</name>
<proteinExistence type="predicted"/>
<reference evidence="2" key="1">
    <citation type="submission" date="2020-11" db="EMBL/GenBank/DDBJ databases">
        <authorList>
            <person name="Tran Van P."/>
        </authorList>
    </citation>
    <scope>NUCLEOTIDE SEQUENCE</scope>
</reference>
<dbReference type="AlphaFoldDB" id="A0A7R9EBW9"/>
<organism evidence="2">
    <name type="scientific">Timema monikensis</name>
    <dbReference type="NCBI Taxonomy" id="170555"/>
    <lineage>
        <taxon>Eukaryota</taxon>
        <taxon>Metazoa</taxon>
        <taxon>Ecdysozoa</taxon>
        <taxon>Arthropoda</taxon>
        <taxon>Hexapoda</taxon>
        <taxon>Insecta</taxon>
        <taxon>Pterygota</taxon>
        <taxon>Neoptera</taxon>
        <taxon>Polyneoptera</taxon>
        <taxon>Phasmatodea</taxon>
        <taxon>Timematodea</taxon>
        <taxon>Timematoidea</taxon>
        <taxon>Timematidae</taxon>
        <taxon>Timema</taxon>
    </lineage>
</organism>
<dbReference type="EMBL" id="OB794681">
    <property type="protein sequence ID" value="CAD7430854.1"/>
    <property type="molecule type" value="Genomic_DNA"/>
</dbReference>
<evidence type="ECO:0000256" key="1">
    <source>
        <dbReference type="SAM" id="MobiDB-lite"/>
    </source>
</evidence>
<evidence type="ECO:0000313" key="2">
    <source>
        <dbReference type="EMBL" id="CAD7430854.1"/>
    </source>
</evidence>
<feature type="region of interest" description="Disordered" evidence="1">
    <location>
        <begin position="1"/>
        <end position="20"/>
    </location>
</feature>